<dbReference type="AlphaFoldDB" id="A0A9F7RGL6"/>
<accession>A0A9F7RGL6</accession>
<evidence type="ECO:0000256" key="10">
    <source>
        <dbReference type="SAM" id="MobiDB-lite"/>
    </source>
</evidence>
<evidence type="ECO:0000313" key="13">
    <source>
        <dbReference type="Proteomes" id="UP000221080"/>
    </source>
</evidence>
<evidence type="ECO:0000256" key="1">
    <source>
        <dbReference type="ARBA" id="ARBA00004498"/>
    </source>
</evidence>
<keyword evidence="4" id="KW-0272">Extracellular matrix</keyword>
<dbReference type="InterPro" id="IPR001999">
    <property type="entry name" value="Osteonectin_CS"/>
</dbReference>
<evidence type="ECO:0000256" key="2">
    <source>
        <dbReference type="ARBA" id="ARBA00006404"/>
    </source>
</evidence>
<keyword evidence="3" id="KW-0964">Secreted</keyword>
<dbReference type="InterPro" id="IPR018247">
    <property type="entry name" value="EF_Hand_1_Ca_BS"/>
</dbReference>
<feature type="compositionally biased region" description="Basic and acidic residues" evidence="10">
    <location>
        <begin position="265"/>
        <end position="287"/>
    </location>
</feature>
<feature type="compositionally biased region" description="Basic residues" evidence="10">
    <location>
        <begin position="304"/>
        <end position="317"/>
    </location>
</feature>
<reference evidence="13" key="1">
    <citation type="journal article" date="2016" name="Nat. Commun.">
        <title>The channel catfish genome sequence provides insights into the evolution of scale formation in teleosts.</title>
        <authorList>
            <person name="Liu Z."/>
            <person name="Liu S."/>
            <person name="Yao J."/>
            <person name="Bao L."/>
            <person name="Zhang J."/>
            <person name="Li Y."/>
            <person name="Jiang C."/>
            <person name="Sun L."/>
            <person name="Wang R."/>
            <person name="Zhang Y."/>
            <person name="Zhou T."/>
            <person name="Zeng Q."/>
            <person name="Fu Q."/>
            <person name="Gao S."/>
            <person name="Li N."/>
            <person name="Koren S."/>
            <person name="Jiang Y."/>
            <person name="Zimin A."/>
            <person name="Xu P."/>
            <person name="Phillippy A.M."/>
            <person name="Geng X."/>
            <person name="Song L."/>
            <person name="Sun F."/>
            <person name="Li C."/>
            <person name="Wang X."/>
            <person name="Chen A."/>
            <person name="Jin Y."/>
            <person name="Yuan Z."/>
            <person name="Yang Y."/>
            <person name="Tan S."/>
            <person name="Peatman E."/>
            <person name="Lu J."/>
            <person name="Qin Z."/>
            <person name="Dunham R."/>
            <person name="Li Z."/>
            <person name="Sonstegard T."/>
            <person name="Feng J."/>
            <person name="Danzmann R.G."/>
            <person name="Schroeder S."/>
            <person name="Scheffler B."/>
            <person name="Duke M.V."/>
            <person name="Ballard L."/>
            <person name="Kucuktas H."/>
            <person name="Kaltenboeck L."/>
            <person name="Liu H."/>
            <person name="Armbruster J."/>
            <person name="Xie Y."/>
            <person name="Kirby M.L."/>
            <person name="Tian Y."/>
            <person name="Flanagan M.E."/>
            <person name="Mu W."/>
            <person name="Waldbieser G.C."/>
        </authorList>
    </citation>
    <scope>NUCLEOTIDE SEQUENCE [LARGE SCALE GENOMIC DNA]</scope>
    <source>
        <strain evidence="13">SDA103</strain>
    </source>
</reference>
<feature type="region of interest" description="Disordered" evidence="10">
    <location>
        <begin position="113"/>
        <end position="346"/>
    </location>
</feature>
<dbReference type="FunFam" id="3.30.60.30:FF:000004">
    <property type="entry name" value="SPARC isoform 1"/>
    <property type="match status" value="1"/>
</dbReference>
<keyword evidence="7" id="KW-0106">Calcium</keyword>
<feature type="compositionally biased region" description="Polar residues" evidence="10">
    <location>
        <begin position="320"/>
        <end position="336"/>
    </location>
</feature>
<feature type="chain" id="PRO_5039950219" evidence="11">
    <location>
        <begin position="22"/>
        <end position="655"/>
    </location>
</feature>
<feature type="region of interest" description="Disordered" evidence="10">
    <location>
        <begin position="59"/>
        <end position="95"/>
    </location>
</feature>
<dbReference type="SUPFAM" id="SSF47473">
    <property type="entry name" value="EF-hand"/>
    <property type="match status" value="1"/>
</dbReference>
<dbReference type="PROSITE" id="PS00612">
    <property type="entry name" value="OSTEONECTIN_1"/>
    <property type="match status" value="1"/>
</dbReference>
<dbReference type="InterPro" id="IPR015369">
    <property type="entry name" value="Follistatin/Osteonectin_EGF"/>
</dbReference>
<keyword evidence="13" id="KW-1185">Reference proteome</keyword>
<dbReference type="RefSeq" id="XP_053535062.1">
    <property type="nucleotide sequence ID" value="XM_053679087.1"/>
</dbReference>
<feature type="compositionally biased region" description="Basic and acidic residues" evidence="10">
    <location>
        <begin position="152"/>
        <end position="170"/>
    </location>
</feature>
<feature type="compositionally biased region" description="Acidic residues" evidence="10">
    <location>
        <begin position="118"/>
        <end position="135"/>
    </location>
</feature>
<dbReference type="Proteomes" id="UP000221080">
    <property type="component" value="Chromosome 3"/>
</dbReference>
<dbReference type="PROSITE" id="PS00018">
    <property type="entry name" value="EF_HAND_1"/>
    <property type="match status" value="1"/>
</dbReference>
<dbReference type="GeneID" id="108262882"/>
<dbReference type="SUPFAM" id="SSF57196">
    <property type="entry name" value="EGF/Laminin"/>
    <property type="match status" value="1"/>
</dbReference>
<feature type="compositionally biased region" description="Basic and acidic residues" evidence="10">
    <location>
        <begin position="240"/>
        <end position="252"/>
    </location>
</feature>
<dbReference type="InterPro" id="IPR036058">
    <property type="entry name" value="Kazal_dom_sf"/>
</dbReference>
<organism evidence="13 14">
    <name type="scientific">Ictalurus punctatus</name>
    <name type="common">Channel catfish</name>
    <name type="synonym">Silurus punctatus</name>
    <dbReference type="NCBI Taxonomy" id="7998"/>
    <lineage>
        <taxon>Eukaryota</taxon>
        <taxon>Metazoa</taxon>
        <taxon>Chordata</taxon>
        <taxon>Craniata</taxon>
        <taxon>Vertebrata</taxon>
        <taxon>Euteleostomi</taxon>
        <taxon>Actinopterygii</taxon>
        <taxon>Neopterygii</taxon>
        <taxon>Teleostei</taxon>
        <taxon>Ostariophysi</taxon>
        <taxon>Siluriformes</taxon>
        <taxon>Ictaluridae</taxon>
        <taxon>Ictalurus</taxon>
    </lineage>
</organism>
<evidence type="ECO:0000256" key="11">
    <source>
        <dbReference type="SAM" id="SignalP"/>
    </source>
</evidence>
<comment type="similarity">
    <text evidence="2">Belongs to the SPARC family.</text>
</comment>
<dbReference type="Pfam" id="PF10591">
    <property type="entry name" value="SPARC_Ca_bdg"/>
    <property type="match status" value="1"/>
</dbReference>
<dbReference type="GO" id="GO:0005615">
    <property type="term" value="C:extracellular space"/>
    <property type="evidence" value="ECO:0007669"/>
    <property type="project" value="InterPro"/>
</dbReference>
<dbReference type="KEGG" id="ipu:108262882"/>
<dbReference type="Gene3D" id="3.30.60.30">
    <property type="match status" value="1"/>
</dbReference>
<dbReference type="InterPro" id="IPR019577">
    <property type="entry name" value="SPARC/Testican_Ca-bd-dom"/>
</dbReference>
<comment type="subcellular location">
    <subcellularLocation>
        <location evidence="1">Secreted</location>
        <location evidence="1">Extracellular space</location>
        <location evidence="1">Extracellular matrix</location>
    </subcellularLocation>
</comment>
<evidence type="ECO:0000256" key="4">
    <source>
        <dbReference type="ARBA" id="ARBA00022530"/>
    </source>
</evidence>
<dbReference type="InterPro" id="IPR002350">
    <property type="entry name" value="Kazal_dom"/>
</dbReference>
<evidence type="ECO:0000256" key="5">
    <source>
        <dbReference type="ARBA" id="ARBA00022723"/>
    </source>
</evidence>
<evidence type="ECO:0000259" key="12">
    <source>
        <dbReference type="PROSITE" id="PS51465"/>
    </source>
</evidence>
<evidence type="ECO:0000313" key="14">
    <source>
        <dbReference type="RefSeq" id="XP_053535062.1"/>
    </source>
</evidence>
<protein>
    <submittedName>
        <fullName evidence="14">SPARC-like protein 1</fullName>
    </submittedName>
</protein>
<dbReference type="GO" id="GO:0005509">
    <property type="term" value="F:calcium ion binding"/>
    <property type="evidence" value="ECO:0007669"/>
    <property type="project" value="InterPro"/>
</dbReference>
<dbReference type="GO" id="GO:0005518">
    <property type="term" value="F:collagen binding"/>
    <property type="evidence" value="ECO:0007669"/>
    <property type="project" value="TreeGrafter"/>
</dbReference>
<feature type="domain" description="Kazal-like" evidence="12">
    <location>
        <begin position="450"/>
        <end position="507"/>
    </location>
</feature>
<dbReference type="Pfam" id="PF09289">
    <property type="entry name" value="FOLN"/>
    <property type="match status" value="1"/>
</dbReference>
<evidence type="ECO:0000256" key="9">
    <source>
        <dbReference type="ARBA" id="ARBA00023180"/>
    </source>
</evidence>
<keyword evidence="8" id="KW-1015">Disulfide bond</keyword>
<dbReference type="OrthoDB" id="9972865at2759"/>
<name>A0A9F7RGL6_ICTPU</name>
<dbReference type="PROSITE" id="PS51465">
    <property type="entry name" value="KAZAL_2"/>
    <property type="match status" value="1"/>
</dbReference>
<dbReference type="PANTHER" id="PTHR13866:SF25">
    <property type="entry name" value="SPARC-LIKE 1"/>
    <property type="match status" value="1"/>
</dbReference>
<feature type="signal peptide" evidence="11">
    <location>
        <begin position="1"/>
        <end position="21"/>
    </location>
</feature>
<dbReference type="GO" id="GO:0050840">
    <property type="term" value="F:extracellular matrix binding"/>
    <property type="evidence" value="ECO:0007669"/>
    <property type="project" value="TreeGrafter"/>
</dbReference>
<dbReference type="SMART" id="SM00274">
    <property type="entry name" value="FOLN"/>
    <property type="match status" value="1"/>
</dbReference>
<feature type="compositionally biased region" description="Basic and acidic residues" evidence="10">
    <location>
        <begin position="198"/>
        <end position="208"/>
    </location>
</feature>
<dbReference type="InterPro" id="IPR011992">
    <property type="entry name" value="EF-hand-dom_pair"/>
</dbReference>
<dbReference type="Pfam" id="PF00050">
    <property type="entry name" value="Kazal_1"/>
    <property type="match status" value="1"/>
</dbReference>
<dbReference type="InterPro" id="IPR003645">
    <property type="entry name" value="Fol_N"/>
</dbReference>
<evidence type="ECO:0000256" key="6">
    <source>
        <dbReference type="ARBA" id="ARBA00022729"/>
    </source>
</evidence>
<keyword evidence="6 11" id="KW-0732">Signal</keyword>
<evidence type="ECO:0000256" key="3">
    <source>
        <dbReference type="ARBA" id="ARBA00022525"/>
    </source>
</evidence>
<keyword evidence="5" id="KW-0479">Metal-binding</keyword>
<dbReference type="SUPFAM" id="SSF100895">
    <property type="entry name" value="Kazal-type serine protease inhibitors"/>
    <property type="match status" value="1"/>
</dbReference>
<dbReference type="SMART" id="SM00280">
    <property type="entry name" value="KAZAL"/>
    <property type="match status" value="1"/>
</dbReference>
<dbReference type="Gene3D" id="1.10.238.10">
    <property type="entry name" value="EF-hand"/>
    <property type="match status" value="1"/>
</dbReference>
<reference evidence="14" key="2">
    <citation type="submission" date="2025-08" db="UniProtKB">
        <authorList>
            <consortium name="RefSeq"/>
        </authorList>
    </citation>
    <scope>IDENTIFICATION</scope>
    <source>
        <tissue evidence="14">Blood</tissue>
    </source>
</reference>
<sequence>MEVDLLCLFLMASALTVYVQSTPHEKHGSLSRWSQNSKEEDDVFPKINEVNDSILPTFFPFEASSPEPGDEDASKETSNGGEGTDEVYSVDLEMSAEDGRSIPVLLSEEMLAQLIKDSEEEQHDVEKDEEDGDEDGVGKVADMNEESVEITLESKNDGEDQQEEQLKEKDLEEEEVGSSTDSEIPVDLDYSADSVSIETRKTNLEENKPLTITFEGEEKVDNELPTVMEDYDTPPNQDYEDPKDGHQEKTFDQADQDEQILSDPETDKSNTDEDKESMELAETKLSEEKEEEKDTNEGVGHAEGRHKKQMRNMRLRKAQSDQALSADVSSEHSQNQEPEKETEITPNLVQTKKGKWCSRDRQRIPTNPTMKKQLLKANPSCSPQASLLGMNPVQFRAAVDLFPSIRPTARPKSRAGADPGQEASVDSCENFHCKRGKTCKLNDMKKPSCVCQDPADCPPGLSEFDHVCGTDNQTYDSYCQLFAIKCSLEGSKKGHRLHLDYSGSCKFIPPCLKTELIHFPLRMRDWLKNVLLQLYEQDFLTAKQRSRVQKMYENERRLHAGDHPVELLVRDFEKNYNMYIYPVHWQFAQMDQHPSDRFLSHSELAPLRAPLVPMEHCTSVFFHECDADKDKLLSFREWCQCFGIKDEDMDTKLLF</sequence>
<proteinExistence type="inferred from homology"/>
<evidence type="ECO:0000256" key="8">
    <source>
        <dbReference type="ARBA" id="ARBA00023157"/>
    </source>
</evidence>
<dbReference type="FunFam" id="1.10.238.10:FF:000068">
    <property type="entry name" value="SPARC isoform 1"/>
    <property type="match status" value="1"/>
</dbReference>
<dbReference type="PROSITE" id="PS00613">
    <property type="entry name" value="OSTEONECTIN_2"/>
    <property type="match status" value="1"/>
</dbReference>
<dbReference type="CTD" id="8404"/>
<evidence type="ECO:0000256" key="7">
    <source>
        <dbReference type="ARBA" id="ARBA00022837"/>
    </source>
</evidence>
<dbReference type="PANTHER" id="PTHR13866">
    <property type="entry name" value="SPARC OSTEONECTIN"/>
    <property type="match status" value="1"/>
</dbReference>
<keyword evidence="9" id="KW-0325">Glycoprotein</keyword>
<gene>
    <name evidence="14" type="primary">sparcl1</name>
</gene>